<dbReference type="PANTHER" id="PTHR31689">
    <property type="entry name" value="DIAMINOPIMELATE EPIMERASE, CHLOROPLASTIC"/>
    <property type="match status" value="1"/>
</dbReference>
<keyword evidence="8" id="KW-0963">Cytoplasm</keyword>
<evidence type="ECO:0000256" key="4">
    <source>
        <dbReference type="ARBA" id="ARBA00022605"/>
    </source>
</evidence>
<feature type="binding site" evidence="8">
    <location>
        <begin position="88"/>
        <end position="89"/>
    </location>
    <ligand>
        <name>substrate</name>
    </ligand>
</feature>
<dbReference type="EC" id="5.1.1.7" evidence="3 8"/>
<comment type="function">
    <text evidence="8">Catalyzes the stereoinversion of LL-2,6-diaminopimelate (L,L-DAP) to meso-diaminopimelate (meso-DAP), a precursor of L-lysine and an essential component of the bacterial peptidoglycan.</text>
</comment>
<evidence type="ECO:0000256" key="2">
    <source>
        <dbReference type="ARBA" id="ARBA00010219"/>
    </source>
</evidence>
<evidence type="ECO:0000256" key="7">
    <source>
        <dbReference type="ARBA" id="ARBA00051712"/>
    </source>
</evidence>
<evidence type="ECO:0000313" key="10">
    <source>
        <dbReference type="EMBL" id="GGG08118.1"/>
    </source>
</evidence>
<keyword evidence="6 8" id="KW-0413">Isomerase</keyword>
<feature type="active site" description="Proton donor" evidence="8">
    <location>
        <position position="87"/>
    </location>
</feature>
<evidence type="ECO:0000256" key="3">
    <source>
        <dbReference type="ARBA" id="ARBA00013080"/>
    </source>
</evidence>
<keyword evidence="5 8" id="KW-0457">Lysine biosynthesis</keyword>
<evidence type="ECO:0000256" key="1">
    <source>
        <dbReference type="ARBA" id="ARBA00005196"/>
    </source>
</evidence>
<dbReference type="InterPro" id="IPR001653">
    <property type="entry name" value="DAP_epimerase_DapF"/>
</dbReference>
<dbReference type="Gene3D" id="3.10.310.10">
    <property type="entry name" value="Diaminopimelate Epimerase, Chain A, domain 1"/>
    <property type="match status" value="2"/>
</dbReference>
<feature type="active site" evidence="9">
    <location>
        <position position="87"/>
    </location>
</feature>
<comment type="subunit">
    <text evidence="8">Homodimer.</text>
</comment>
<feature type="binding site" evidence="8">
    <location>
        <position position="11"/>
    </location>
    <ligand>
        <name>substrate</name>
    </ligand>
</feature>
<comment type="caution">
    <text evidence="10">The sequence shown here is derived from an EMBL/GenBank/DDBJ whole genome shotgun (WGS) entry which is preliminary data.</text>
</comment>
<keyword evidence="11" id="KW-1185">Reference proteome</keyword>
<dbReference type="SUPFAM" id="SSF54506">
    <property type="entry name" value="Diaminopimelate epimerase-like"/>
    <property type="match status" value="2"/>
</dbReference>
<comment type="pathway">
    <text evidence="1 8">Amino-acid biosynthesis; L-lysine biosynthesis via DAP pathway; DL-2,6-diaminopimelate from LL-2,6-diaminopimelate: step 1/1.</text>
</comment>
<protein>
    <recommendedName>
        <fullName evidence="3 8">Diaminopimelate epimerase</fullName>
        <shortName evidence="8">DAP epimerase</shortName>
        <ecNumber evidence="3 8">5.1.1.7</ecNumber>
    </recommendedName>
    <alternativeName>
        <fullName evidence="8">PLP-independent amino acid racemase</fullName>
    </alternativeName>
</protein>
<evidence type="ECO:0000313" key="11">
    <source>
        <dbReference type="Proteomes" id="UP000654257"/>
    </source>
</evidence>
<gene>
    <name evidence="8 10" type="primary">dapF</name>
    <name evidence="10" type="ORF">GCM10007304_22770</name>
</gene>
<reference evidence="10" key="2">
    <citation type="submission" date="2020-09" db="EMBL/GenBank/DDBJ databases">
        <authorList>
            <person name="Sun Q."/>
            <person name="Sedlacek I."/>
        </authorList>
    </citation>
    <scope>NUCLEOTIDE SEQUENCE</scope>
    <source>
        <strain evidence="10">CCM 7905</strain>
    </source>
</reference>
<accession>A0A917D453</accession>
<dbReference type="PANTHER" id="PTHR31689:SF0">
    <property type="entry name" value="DIAMINOPIMELATE EPIMERASE"/>
    <property type="match status" value="1"/>
</dbReference>
<proteinExistence type="inferred from homology"/>
<evidence type="ECO:0000256" key="5">
    <source>
        <dbReference type="ARBA" id="ARBA00023154"/>
    </source>
</evidence>
<comment type="caution">
    <text evidence="8">Lacks conserved residue(s) required for the propagation of feature annotation.</text>
</comment>
<sequence>MDFAKGHGTENDFVLLRDLDVAIDLQPSRVDALCDRRRGIGADGVLRVARSGALLERGVLSELPSGLDHDDWFMDYRNADGSIAEMCGNGVRVFAHYLRSSGLESRSDFVVGSRAGARPVTVHSADNTDADVTVHMGEVRDLGRSSAMVAGRKFDGVGIDVGNPHLACVDAELDSGALRTLDLSSQPEFDADVFPHGVNIEFVTVPRDGAVDMRVFERGVGETRSCGTGTVAAAAAALRFDGAENGVVKVRVLGGEVEVRIADGVGELRGPSKLVASGTVSDAWWASLR</sequence>
<comment type="catalytic activity">
    <reaction evidence="7 8">
        <text>(2S,6S)-2,6-diaminopimelate = meso-2,6-diaminopimelate</text>
        <dbReference type="Rhea" id="RHEA:15393"/>
        <dbReference type="ChEBI" id="CHEBI:57609"/>
        <dbReference type="ChEBI" id="CHEBI:57791"/>
        <dbReference type="EC" id="5.1.1.7"/>
    </reaction>
</comment>
<dbReference type="AlphaFoldDB" id="A0A917D453"/>
<dbReference type="RefSeq" id="WP_188544880.1">
    <property type="nucleotide sequence ID" value="NZ_BMCU01000002.1"/>
</dbReference>
<dbReference type="NCBIfam" id="TIGR00652">
    <property type="entry name" value="DapF"/>
    <property type="match status" value="1"/>
</dbReference>
<dbReference type="InterPro" id="IPR018510">
    <property type="entry name" value="DAP_epimerase_AS"/>
</dbReference>
<feature type="site" description="Could be important to modulate the pK values of the two catalytic cysteine residues" evidence="8">
    <location>
        <position position="217"/>
    </location>
</feature>
<dbReference type="GO" id="GO:0005829">
    <property type="term" value="C:cytosol"/>
    <property type="evidence" value="ECO:0007669"/>
    <property type="project" value="TreeGrafter"/>
</dbReference>
<dbReference type="Proteomes" id="UP000654257">
    <property type="component" value="Unassembled WGS sequence"/>
</dbReference>
<dbReference type="HAMAP" id="MF_00197">
    <property type="entry name" value="DAP_epimerase"/>
    <property type="match status" value="1"/>
</dbReference>
<feature type="binding site" evidence="8">
    <location>
        <begin position="217"/>
        <end position="218"/>
    </location>
    <ligand>
        <name>substrate</name>
    </ligand>
</feature>
<evidence type="ECO:0000256" key="9">
    <source>
        <dbReference type="PROSITE-ProRule" id="PRU10125"/>
    </source>
</evidence>
<feature type="binding site" evidence="8">
    <location>
        <position position="199"/>
    </location>
    <ligand>
        <name>substrate</name>
    </ligand>
</feature>
<feature type="active site" description="Proton acceptor" evidence="8">
    <location>
        <position position="226"/>
    </location>
</feature>
<evidence type="ECO:0000256" key="8">
    <source>
        <dbReference type="HAMAP-Rule" id="MF_00197"/>
    </source>
</evidence>
<feature type="binding site" evidence="8">
    <location>
        <position position="78"/>
    </location>
    <ligand>
        <name>substrate</name>
    </ligand>
</feature>
<feature type="binding site" evidence="8">
    <location>
        <position position="163"/>
    </location>
    <ligand>
        <name>substrate</name>
    </ligand>
</feature>
<dbReference type="EMBL" id="BMCU01000002">
    <property type="protein sequence ID" value="GGG08118.1"/>
    <property type="molecule type" value="Genomic_DNA"/>
</dbReference>
<dbReference type="Pfam" id="PF01678">
    <property type="entry name" value="DAP_epimerase"/>
    <property type="match status" value="2"/>
</dbReference>
<feature type="site" description="Could be important to modulate the pK values of the two catalytic cysteine residues" evidence="8">
    <location>
        <position position="165"/>
    </location>
</feature>
<organism evidence="10 11">
    <name type="scientific">Rhodococcoides trifolii</name>
    <dbReference type="NCBI Taxonomy" id="908250"/>
    <lineage>
        <taxon>Bacteria</taxon>
        <taxon>Bacillati</taxon>
        <taxon>Actinomycetota</taxon>
        <taxon>Actinomycetes</taxon>
        <taxon>Mycobacteriales</taxon>
        <taxon>Nocardiaceae</taxon>
        <taxon>Rhodococcoides</taxon>
    </lineage>
</organism>
<evidence type="ECO:0000256" key="6">
    <source>
        <dbReference type="ARBA" id="ARBA00023235"/>
    </source>
</evidence>
<dbReference type="GO" id="GO:0009089">
    <property type="term" value="P:lysine biosynthetic process via diaminopimelate"/>
    <property type="evidence" value="ECO:0007669"/>
    <property type="project" value="UniProtKB-UniRule"/>
</dbReference>
<keyword evidence="4 8" id="KW-0028">Amino-acid biosynthesis</keyword>
<comment type="subcellular location">
    <subcellularLocation>
        <location evidence="8">Cytoplasm</location>
    </subcellularLocation>
</comment>
<feature type="binding site" evidence="8">
    <location>
        <begin position="227"/>
        <end position="228"/>
    </location>
    <ligand>
        <name>substrate</name>
    </ligand>
</feature>
<name>A0A917D453_9NOCA</name>
<comment type="similarity">
    <text evidence="2 8">Belongs to the diaminopimelate epimerase family.</text>
</comment>
<dbReference type="PROSITE" id="PS01326">
    <property type="entry name" value="DAP_EPIMERASE"/>
    <property type="match status" value="1"/>
</dbReference>
<dbReference type="GO" id="GO:0008837">
    <property type="term" value="F:diaminopimelate epimerase activity"/>
    <property type="evidence" value="ECO:0007669"/>
    <property type="project" value="UniProtKB-UniRule"/>
</dbReference>
<reference evidence="10" key="1">
    <citation type="journal article" date="2014" name="Int. J. Syst. Evol. Microbiol.">
        <title>Complete genome sequence of Corynebacterium casei LMG S-19264T (=DSM 44701T), isolated from a smear-ripened cheese.</title>
        <authorList>
            <consortium name="US DOE Joint Genome Institute (JGI-PGF)"/>
            <person name="Walter F."/>
            <person name="Albersmeier A."/>
            <person name="Kalinowski J."/>
            <person name="Ruckert C."/>
        </authorList>
    </citation>
    <scope>NUCLEOTIDE SEQUENCE</scope>
    <source>
        <strain evidence="10">CCM 7905</strain>
    </source>
</reference>